<reference evidence="1 2" key="1">
    <citation type="submission" date="2014-01" db="EMBL/GenBank/DDBJ databases">
        <title>Complete genome sequence of ionizing-radiation resistance bacterium Hymenobacter swuensis DY53.</title>
        <authorList>
            <person name="Jung J.-H."/>
            <person name="Jeong S.-W."/>
            <person name="Joe M.-H."/>
            <person name="Cho y.-j."/>
            <person name="Kim M.-K."/>
            <person name="Lim S.-Y."/>
        </authorList>
    </citation>
    <scope>NUCLEOTIDE SEQUENCE [LARGE SCALE GENOMIC DNA]</scope>
    <source>
        <strain evidence="1 2">DY53</strain>
    </source>
</reference>
<dbReference type="AlphaFoldDB" id="W8F6Q1"/>
<organism evidence="1 2">
    <name type="scientific">Hymenobacter swuensis DY53</name>
    <dbReference type="NCBI Taxonomy" id="1227739"/>
    <lineage>
        <taxon>Bacteria</taxon>
        <taxon>Pseudomonadati</taxon>
        <taxon>Bacteroidota</taxon>
        <taxon>Cytophagia</taxon>
        <taxon>Cytophagales</taxon>
        <taxon>Hymenobacteraceae</taxon>
        <taxon>Hymenobacter</taxon>
    </lineage>
</organism>
<dbReference type="EMBL" id="CP007145">
    <property type="protein sequence ID" value="AHJ98301.1"/>
    <property type="molecule type" value="Genomic_DNA"/>
</dbReference>
<dbReference type="Proteomes" id="UP000019423">
    <property type="component" value="Chromosome"/>
</dbReference>
<keyword evidence="2" id="KW-1185">Reference proteome</keyword>
<accession>W8F6Q1</accession>
<dbReference type="KEGG" id="hsw:Hsw_2706"/>
<evidence type="ECO:0000313" key="1">
    <source>
        <dbReference type="EMBL" id="AHJ98301.1"/>
    </source>
</evidence>
<gene>
    <name evidence="1" type="ORF">Hsw_2706</name>
</gene>
<evidence type="ECO:0000313" key="2">
    <source>
        <dbReference type="Proteomes" id="UP000019423"/>
    </source>
</evidence>
<dbReference type="STRING" id="1227739.Hsw_2706"/>
<sequence>MGTAAGRPGPKQLVMRNLFLFPFTQTGFRIRPTLFFL</sequence>
<protein>
    <submittedName>
        <fullName evidence="1">Uncharacterized protein</fullName>
    </submittedName>
</protein>
<proteinExistence type="predicted"/>
<dbReference type="HOGENOM" id="CLU_3344562_0_0_10"/>
<name>W8F6Q1_9BACT</name>